<dbReference type="Gene3D" id="1.10.357.10">
    <property type="entry name" value="Tetracycline Repressor, domain 2"/>
    <property type="match status" value="1"/>
</dbReference>
<evidence type="ECO:0000259" key="3">
    <source>
        <dbReference type="PROSITE" id="PS50977"/>
    </source>
</evidence>
<sequence length="211" mass="25393">MQMKKEYKCEVIVKAAKLVFLKKGYTKTSMRDISKGCGIGLSNIYNYFKSKDELFRHIVAPLITELEQMMNEHHNMNDQKEFLRYARGESDEMVREHTQEYLRLINNYRDELILIMYKAQGSSLETFIDDYTERCTHQVLKFMDEVKRNFPEMRVIHTPFTYHVHTVWMFSFISEVIKHQLKPQEIRDAIEDYIQFEFAGWRALMNKHQTL</sequence>
<dbReference type="Proteomes" id="UP000184130">
    <property type="component" value="Unassembled WGS sequence"/>
</dbReference>
<dbReference type="PROSITE" id="PS50977">
    <property type="entry name" value="HTH_TETR_2"/>
    <property type="match status" value="1"/>
</dbReference>
<keyword evidence="1 2" id="KW-0238">DNA-binding</keyword>
<dbReference type="PANTHER" id="PTHR43479:SF11">
    <property type="entry name" value="ACREF_ENVCD OPERON REPRESSOR-RELATED"/>
    <property type="match status" value="1"/>
</dbReference>
<name>A0A1M6XZL4_XYLRU</name>
<dbReference type="PANTHER" id="PTHR43479">
    <property type="entry name" value="ACREF/ENVCD OPERON REPRESSOR-RELATED"/>
    <property type="match status" value="1"/>
</dbReference>
<dbReference type="PRINTS" id="PR00455">
    <property type="entry name" value="HTHTETR"/>
</dbReference>
<proteinExistence type="predicted"/>
<protein>
    <submittedName>
        <fullName evidence="4">Transcriptional regulator, TetR family</fullName>
    </submittedName>
</protein>
<gene>
    <name evidence="4" type="ORF">SAMN05216463_12318</name>
</gene>
<evidence type="ECO:0000256" key="2">
    <source>
        <dbReference type="PROSITE-ProRule" id="PRU00335"/>
    </source>
</evidence>
<dbReference type="SUPFAM" id="SSF46689">
    <property type="entry name" value="Homeodomain-like"/>
    <property type="match status" value="1"/>
</dbReference>
<feature type="DNA-binding region" description="H-T-H motif" evidence="2">
    <location>
        <begin position="29"/>
        <end position="48"/>
    </location>
</feature>
<dbReference type="InterPro" id="IPR001647">
    <property type="entry name" value="HTH_TetR"/>
</dbReference>
<organism evidence="4 5">
    <name type="scientific">Xylanibacter ruminicola</name>
    <name type="common">Prevotella ruminicola</name>
    <dbReference type="NCBI Taxonomy" id="839"/>
    <lineage>
        <taxon>Bacteria</taxon>
        <taxon>Pseudomonadati</taxon>
        <taxon>Bacteroidota</taxon>
        <taxon>Bacteroidia</taxon>
        <taxon>Bacteroidales</taxon>
        <taxon>Prevotellaceae</taxon>
        <taxon>Xylanibacter</taxon>
    </lineage>
</organism>
<feature type="domain" description="HTH tetR-type" evidence="3">
    <location>
        <begin position="6"/>
        <end position="66"/>
    </location>
</feature>
<evidence type="ECO:0000313" key="4">
    <source>
        <dbReference type="EMBL" id="SHL11308.1"/>
    </source>
</evidence>
<dbReference type="OrthoDB" id="6430772at2"/>
<reference evidence="4 5" key="1">
    <citation type="submission" date="2016-11" db="EMBL/GenBank/DDBJ databases">
        <authorList>
            <person name="Jaros S."/>
            <person name="Januszkiewicz K."/>
            <person name="Wedrychowicz H."/>
        </authorList>
    </citation>
    <scope>NUCLEOTIDE SEQUENCE [LARGE SCALE GENOMIC DNA]</scope>
    <source>
        <strain evidence="4 5">KHT3</strain>
    </source>
</reference>
<evidence type="ECO:0000313" key="5">
    <source>
        <dbReference type="Proteomes" id="UP000184130"/>
    </source>
</evidence>
<dbReference type="EMBL" id="FRBD01000023">
    <property type="protein sequence ID" value="SHL11308.1"/>
    <property type="molecule type" value="Genomic_DNA"/>
</dbReference>
<dbReference type="GO" id="GO:0003677">
    <property type="term" value="F:DNA binding"/>
    <property type="evidence" value="ECO:0007669"/>
    <property type="project" value="UniProtKB-UniRule"/>
</dbReference>
<evidence type="ECO:0000256" key="1">
    <source>
        <dbReference type="ARBA" id="ARBA00023125"/>
    </source>
</evidence>
<accession>A0A1M6XZL4</accession>
<dbReference type="InterPro" id="IPR050624">
    <property type="entry name" value="HTH-type_Tx_Regulator"/>
</dbReference>
<dbReference type="InterPro" id="IPR009057">
    <property type="entry name" value="Homeodomain-like_sf"/>
</dbReference>
<dbReference type="AlphaFoldDB" id="A0A1M6XZL4"/>
<dbReference type="Pfam" id="PF00440">
    <property type="entry name" value="TetR_N"/>
    <property type="match status" value="1"/>
</dbReference>